<keyword evidence="9" id="KW-0735">Signal-anchor</keyword>
<keyword evidence="8" id="KW-0256">Endoplasmic reticulum</keyword>
<accession>G8BTY0</accession>
<evidence type="ECO:0000256" key="2">
    <source>
        <dbReference type="ARBA" id="ARBA00004922"/>
    </source>
</evidence>
<dbReference type="Proteomes" id="UP000005666">
    <property type="component" value="Chromosome 5"/>
</dbReference>
<dbReference type="Pfam" id="PF00535">
    <property type="entry name" value="Glycos_transf_2"/>
    <property type="match status" value="1"/>
</dbReference>
<comment type="pathway">
    <text evidence="2">Protein modification; protein glycosylation.</text>
</comment>
<dbReference type="GO" id="GO:0006487">
    <property type="term" value="P:protein N-linked glycosylation"/>
    <property type="evidence" value="ECO:0007669"/>
    <property type="project" value="EnsemblFungi"/>
</dbReference>
<dbReference type="PANTHER" id="PTHR10859">
    <property type="entry name" value="GLYCOSYL TRANSFERASE"/>
    <property type="match status" value="1"/>
</dbReference>
<dbReference type="GeneID" id="11531223"/>
<evidence type="ECO:0000256" key="7">
    <source>
        <dbReference type="ARBA" id="ARBA00022692"/>
    </source>
</evidence>
<dbReference type="GO" id="GO:0005789">
    <property type="term" value="C:endoplasmic reticulum membrane"/>
    <property type="evidence" value="ECO:0007669"/>
    <property type="project" value="UniProtKB-SubCell"/>
</dbReference>
<evidence type="ECO:0000256" key="1">
    <source>
        <dbReference type="ARBA" id="ARBA00004389"/>
    </source>
</evidence>
<dbReference type="OrthoDB" id="3784at2759"/>
<keyword evidence="16" id="KW-1185">Reference proteome</keyword>
<evidence type="ECO:0000256" key="8">
    <source>
        <dbReference type="ARBA" id="ARBA00022824"/>
    </source>
</evidence>
<dbReference type="EC" id="2.4.1.117" evidence="4"/>
<sequence length="341" mass="37956">MNFTLICGKLNGMSLAGLALTVIILIVSSLYLIIYAFSHNPRAALPEEDTFIVSIDSNGHEVKQDVTKVTKDNIDSTGDVLLSVVVPSYNETKRIETMLTEAVEHLQKSFPNQWEIIIVDDGSSDGTTKFCLDLSKEKFNLKNNELKVIKLAKNRGKGGAVRHGLLRIQGKYGLFADADGASKFSDASKLIESIQEQETQDIKDNSPKAAIAIGSRAHMVNTEAVVKRSFLRNTLMYGFHALVYLFGIRSIKDTQCGFKLFNRQSIHEILPYLHTEGWIFDVEILMLGIRKGISIVEVPVSWHEVDGSKVDLARDSINMAIDLVVIRMAYLLGVYNDSKEC</sequence>
<evidence type="ECO:0000256" key="5">
    <source>
        <dbReference type="ARBA" id="ARBA00022676"/>
    </source>
</evidence>
<feature type="domain" description="Glycosyltransferase 2-like" evidence="14">
    <location>
        <begin position="83"/>
        <end position="269"/>
    </location>
</feature>
<comment type="catalytic activity">
    <reaction evidence="12">
        <text>a di-trans,poly-cis-dolichyl phosphate + UDP-alpha-D-glucose = a di-trans,poly-cis-dolichyl beta-D-glucosyl phosphate + UDP</text>
        <dbReference type="Rhea" id="RHEA:15401"/>
        <dbReference type="Rhea" id="RHEA-COMP:19498"/>
        <dbReference type="Rhea" id="RHEA-COMP:19502"/>
        <dbReference type="ChEBI" id="CHEBI:57525"/>
        <dbReference type="ChEBI" id="CHEBI:57683"/>
        <dbReference type="ChEBI" id="CHEBI:58223"/>
        <dbReference type="ChEBI" id="CHEBI:58885"/>
        <dbReference type="EC" id="2.4.1.117"/>
    </reaction>
    <physiologicalReaction direction="left-to-right" evidence="12">
        <dbReference type="Rhea" id="RHEA:15402"/>
    </physiologicalReaction>
</comment>
<dbReference type="CDD" id="cd04188">
    <property type="entry name" value="DPG_synthase"/>
    <property type="match status" value="1"/>
</dbReference>
<keyword evidence="7 13" id="KW-0812">Transmembrane</keyword>
<evidence type="ECO:0000256" key="4">
    <source>
        <dbReference type="ARBA" id="ARBA00012583"/>
    </source>
</evidence>
<dbReference type="KEGG" id="tpf:TPHA_0E02660"/>
<evidence type="ECO:0000313" key="15">
    <source>
        <dbReference type="EMBL" id="CCE63358.1"/>
    </source>
</evidence>
<comment type="similarity">
    <text evidence="3">Belongs to the glycosyltransferase 2 family.</text>
</comment>
<evidence type="ECO:0000256" key="9">
    <source>
        <dbReference type="ARBA" id="ARBA00022968"/>
    </source>
</evidence>
<keyword evidence="6" id="KW-0808">Transferase</keyword>
<dbReference type="EMBL" id="HE612860">
    <property type="protein sequence ID" value="CCE63358.1"/>
    <property type="molecule type" value="Genomic_DNA"/>
</dbReference>
<keyword evidence="11 13" id="KW-0472">Membrane</keyword>
<evidence type="ECO:0000256" key="11">
    <source>
        <dbReference type="ARBA" id="ARBA00023136"/>
    </source>
</evidence>
<organism evidence="15 16">
    <name type="scientific">Tetrapisispora phaffii (strain ATCC 24235 / CBS 4417 / NBRC 1672 / NRRL Y-8282 / UCD 70-5)</name>
    <name type="common">Yeast</name>
    <name type="synonym">Fabospora phaffii</name>
    <dbReference type="NCBI Taxonomy" id="1071381"/>
    <lineage>
        <taxon>Eukaryota</taxon>
        <taxon>Fungi</taxon>
        <taxon>Dikarya</taxon>
        <taxon>Ascomycota</taxon>
        <taxon>Saccharomycotina</taxon>
        <taxon>Saccharomycetes</taxon>
        <taxon>Saccharomycetales</taxon>
        <taxon>Saccharomycetaceae</taxon>
        <taxon>Tetrapisispora</taxon>
    </lineage>
</organism>
<dbReference type="HOGENOM" id="CLU_033536_9_1_1"/>
<feature type="transmembrane region" description="Helical" evidence="13">
    <location>
        <begin position="12"/>
        <end position="37"/>
    </location>
</feature>
<gene>
    <name evidence="15" type="primary">TPHA0E02660</name>
    <name evidence="15" type="ordered locus">TPHA_0E02660</name>
</gene>
<dbReference type="GO" id="GO:0004581">
    <property type="term" value="F:dolichyl-phosphate beta-glucosyltransferase activity"/>
    <property type="evidence" value="ECO:0007669"/>
    <property type="project" value="UniProtKB-EC"/>
</dbReference>
<evidence type="ECO:0000259" key="14">
    <source>
        <dbReference type="Pfam" id="PF00535"/>
    </source>
</evidence>
<name>G8BTY0_TETPH</name>
<dbReference type="InterPro" id="IPR029044">
    <property type="entry name" value="Nucleotide-diphossugar_trans"/>
</dbReference>
<dbReference type="InterPro" id="IPR035518">
    <property type="entry name" value="DPG_synthase"/>
</dbReference>
<keyword evidence="10 13" id="KW-1133">Transmembrane helix</keyword>
<dbReference type="STRING" id="1071381.G8BTY0"/>
<evidence type="ECO:0000256" key="10">
    <source>
        <dbReference type="ARBA" id="ARBA00022989"/>
    </source>
</evidence>
<dbReference type="AlphaFoldDB" id="G8BTY0"/>
<evidence type="ECO:0000256" key="12">
    <source>
        <dbReference type="ARBA" id="ARBA00045097"/>
    </source>
</evidence>
<evidence type="ECO:0000313" key="16">
    <source>
        <dbReference type="Proteomes" id="UP000005666"/>
    </source>
</evidence>
<keyword evidence="5" id="KW-0328">Glycosyltransferase</keyword>
<dbReference type="RefSeq" id="XP_003685792.1">
    <property type="nucleotide sequence ID" value="XM_003685744.1"/>
</dbReference>
<evidence type="ECO:0000256" key="13">
    <source>
        <dbReference type="SAM" id="Phobius"/>
    </source>
</evidence>
<dbReference type="PANTHER" id="PTHR10859:SF91">
    <property type="entry name" value="DOLICHYL-PHOSPHATE BETA-GLUCOSYLTRANSFERASE"/>
    <property type="match status" value="1"/>
</dbReference>
<dbReference type="SUPFAM" id="SSF53448">
    <property type="entry name" value="Nucleotide-diphospho-sugar transferases"/>
    <property type="match status" value="1"/>
</dbReference>
<dbReference type="Gene3D" id="3.90.550.10">
    <property type="entry name" value="Spore Coat Polysaccharide Biosynthesis Protein SpsA, Chain A"/>
    <property type="match status" value="1"/>
</dbReference>
<dbReference type="InterPro" id="IPR001173">
    <property type="entry name" value="Glyco_trans_2-like"/>
</dbReference>
<protein>
    <recommendedName>
        <fullName evidence="4">dolichyl-phosphate beta-glucosyltransferase</fullName>
        <ecNumber evidence="4">2.4.1.117</ecNumber>
    </recommendedName>
</protein>
<proteinExistence type="inferred from homology"/>
<evidence type="ECO:0000256" key="6">
    <source>
        <dbReference type="ARBA" id="ARBA00022679"/>
    </source>
</evidence>
<dbReference type="OMA" id="HMVNTDA"/>
<evidence type="ECO:0000256" key="3">
    <source>
        <dbReference type="ARBA" id="ARBA00006739"/>
    </source>
</evidence>
<reference evidence="15 16" key="1">
    <citation type="journal article" date="2011" name="Proc. Natl. Acad. Sci. U.S.A.">
        <title>Evolutionary erosion of yeast sex chromosomes by mating-type switching accidents.</title>
        <authorList>
            <person name="Gordon J.L."/>
            <person name="Armisen D."/>
            <person name="Proux-Wera E."/>
            <person name="Oheigeartaigh S.S."/>
            <person name="Byrne K.P."/>
            <person name="Wolfe K.H."/>
        </authorList>
    </citation>
    <scope>NUCLEOTIDE SEQUENCE [LARGE SCALE GENOMIC DNA]</scope>
    <source>
        <strain evidence="16">ATCC 24235 / CBS 4417 / NBRC 1672 / NRRL Y-8282 / UCD 70-5</strain>
    </source>
</reference>
<dbReference type="eggNOG" id="KOG2977">
    <property type="taxonomic scope" value="Eukaryota"/>
</dbReference>
<comment type="subcellular location">
    <subcellularLocation>
        <location evidence="1">Endoplasmic reticulum membrane</location>
        <topology evidence="1">Single-pass membrane protein</topology>
    </subcellularLocation>
</comment>